<reference evidence="2 3" key="1">
    <citation type="submission" date="2023-10" db="EMBL/GenBank/DDBJ databases">
        <authorList>
            <person name="Maclean D."/>
            <person name="Macfadyen A."/>
        </authorList>
    </citation>
    <scope>NUCLEOTIDE SEQUENCE [LARGE SCALE GENOMIC DNA]</scope>
</reference>
<feature type="chain" id="PRO_5043953938" evidence="1">
    <location>
        <begin position="24"/>
        <end position="273"/>
    </location>
</feature>
<dbReference type="AlphaFoldDB" id="A0AAV1HPH7"/>
<evidence type="ECO:0000256" key="1">
    <source>
        <dbReference type="SAM" id="SignalP"/>
    </source>
</evidence>
<dbReference type="Proteomes" id="UP001314263">
    <property type="component" value="Unassembled WGS sequence"/>
</dbReference>
<feature type="signal peptide" evidence="1">
    <location>
        <begin position="1"/>
        <end position="23"/>
    </location>
</feature>
<dbReference type="EMBL" id="CAUYUE010000001">
    <property type="protein sequence ID" value="CAK0732879.1"/>
    <property type="molecule type" value="Genomic_DNA"/>
</dbReference>
<sequence length="273" mass="30890">MLSECLLLLAAKISCILEARSHADTTAYVHVPFTWLEHGDTLGANASELEHYINLGHRELHSDDLPSEVPVHEKGHCHDWADSSPQLYELLRTELRYKLQSAQLKLNLHGWAVQRRKETEVDIAVHIRRGDVHAGIEFRYLALQHFSDIIGGLEDGLKSHNLTAKFTIISEGAEADFEDMLSQHDGSVKLQLNQPVLTSWQAMVDADVLVLSRSSFGYSAALYNEGLVLYSRFWHAPLPSWIVYHDRQQLQSAIAKQHVRVSLLKKLALRSMS</sequence>
<comment type="caution">
    <text evidence="2">The sequence shown here is derived from an EMBL/GenBank/DDBJ whole genome shotgun (WGS) entry which is preliminary data.</text>
</comment>
<evidence type="ECO:0000313" key="2">
    <source>
        <dbReference type="EMBL" id="CAK0732879.1"/>
    </source>
</evidence>
<keyword evidence="1" id="KW-0732">Signal</keyword>
<gene>
    <name evidence="2" type="ORF">CVIRNUC_000195</name>
</gene>
<proteinExistence type="predicted"/>
<accession>A0AAV1HPH7</accession>
<keyword evidence="3" id="KW-1185">Reference proteome</keyword>
<organism evidence="2 3">
    <name type="scientific">Coccomyxa viridis</name>
    <dbReference type="NCBI Taxonomy" id="1274662"/>
    <lineage>
        <taxon>Eukaryota</taxon>
        <taxon>Viridiplantae</taxon>
        <taxon>Chlorophyta</taxon>
        <taxon>core chlorophytes</taxon>
        <taxon>Trebouxiophyceae</taxon>
        <taxon>Trebouxiophyceae incertae sedis</taxon>
        <taxon>Coccomyxaceae</taxon>
        <taxon>Coccomyxa</taxon>
    </lineage>
</organism>
<name>A0AAV1HPH7_9CHLO</name>
<evidence type="ECO:0000313" key="3">
    <source>
        <dbReference type="Proteomes" id="UP001314263"/>
    </source>
</evidence>
<protein>
    <submittedName>
        <fullName evidence="2">Uncharacterized protein</fullName>
    </submittedName>
</protein>